<organism evidence="3 4">
    <name type="scientific">Spiroplasma apis B31</name>
    <dbReference type="NCBI Taxonomy" id="1276258"/>
    <lineage>
        <taxon>Bacteria</taxon>
        <taxon>Bacillati</taxon>
        <taxon>Mycoplasmatota</taxon>
        <taxon>Mollicutes</taxon>
        <taxon>Entomoplasmatales</taxon>
        <taxon>Spiroplasmataceae</taxon>
        <taxon>Spiroplasma</taxon>
    </lineage>
</organism>
<dbReference type="InterPro" id="IPR022742">
    <property type="entry name" value="Hydrolase_4"/>
</dbReference>
<dbReference type="EMBL" id="CP006682">
    <property type="protein sequence ID" value="AHB36646.1"/>
    <property type="molecule type" value="Genomic_DNA"/>
</dbReference>
<dbReference type="AlphaFoldDB" id="V5RKL0"/>
<dbReference type="Pfam" id="PF12146">
    <property type="entry name" value="Hydrolase_4"/>
    <property type="match status" value="1"/>
</dbReference>
<dbReference type="InterPro" id="IPR029058">
    <property type="entry name" value="AB_hydrolase_fold"/>
</dbReference>
<dbReference type="SUPFAM" id="SSF53474">
    <property type="entry name" value="alpha/beta-Hydrolases"/>
    <property type="match status" value="1"/>
</dbReference>
<evidence type="ECO:0000313" key="3">
    <source>
        <dbReference type="EMBL" id="AHB36646.1"/>
    </source>
</evidence>
<feature type="transmembrane region" description="Helical" evidence="1">
    <location>
        <begin position="14"/>
        <end position="35"/>
    </location>
</feature>
<sequence length="324" mass="37573">MEPWTLIWSLLSKILYTIGGITILILILILIIRLVKLNSLSFKPTAFQKGELIKKKMFKTKDLYELAWYGDIDPESEYILIGVHDLNRNRKDFERLSNYFAQKNNLISVVSFDQRNCGDNKDFFGYHPGVLISDLNEIVDSLSESYKSKKIIILAEGISFASCLYLSKNKNVHKIISSSLRLNIAYNKEPGYNFKLFMGTLFNMNTFLKEHINGLDLVDDISYAKSLEKQNLEKGRYSVRSLFLMNKVNNNIKRHINNSNNKVTLIQPTNDYYSDAKRTAKLLSALDENSYELILLKNYKHYTLNHKHSEEVFEKIENAIKKSD</sequence>
<dbReference type="STRING" id="1276258.SAPIS_v1c08010"/>
<proteinExistence type="predicted"/>
<protein>
    <recommendedName>
        <fullName evidence="2">Serine aminopeptidase S33 domain-containing protein</fullName>
    </recommendedName>
</protein>
<dbReference type="Proteomes" id="UP000018550">
    <property type="component" value="Chromosome"/>
</dbReference>
<evidence type="ECO:0000256" key="1">
    <source>
        <dbReference type="SAM" id="Phobius"/>
    </source>
</evidence>
<dbReference type="RefSeq" id="WP_023789941.1">
    <property type="nucleotide sequence ID" value="NC_022998.1"/>
</dbReference>
<accession>V5RKL0</accession>
<evidence type="ECO:0000259" key="2">
    <source>
        <dbReference type="Pfam" id="PF12146"/>
    </source>
</evidence>
<keyword evidence="1" id="KW-0812">Transmembrane</keyword>
<evidence type="ECO:0000313" key="4">
    <source>
        <dbReference type="Proteomes" id="UP000018550"/>
    </source>
</evidence>
<dbReference type="Gene3D" id="3.40.50.1820">
    <property type="entry name" value="alpha/beta hydrolase"/>
    <property type="match status" value="1"/>
</dbReference>
<keyword evidence="1" id="KW-0472">Membrane</keyword>
<feature type="domain" description="Serine aminopeptidase S33" evidence="2">
    <location>
        <begin position="78"/>
        <end position="305"/>
    </location>
</feature>
<dbReference type="PATRIC" id="fig|1276258.3.peg.821"/>
<name>V5RKL0_SPIAP</name>
<keyword evidence="4" id="KW-1185">Reference proteome</keyword>
<reference evidence="3 4" key="1">
    <citation type="journal article" date="2014" name="Genome Announc.">
        <title>Complete Genome Sequence of Spiroplasma apis B31T (ATCC 33834), a Bacterium Associated with May Disease of Honeybees (Apis mellifera).</title>
        <authorList>
            <person name="Ku C."/>
            <person name="Lo W.S."/>
            <person name="Chen L.L."/>
            <person name="Kuo C.H."/>
        </authorList>
    </citation>
    <scope>NUCLEOTIDE SEQUENCE [LARGE SCALE GENOMIC DNA]</scope>
    <source>
        <strain evidence="3">B31</strain>
    </source>
</reference>
<dbReference type="KEGG" id="sapi:SAPIS_v1c08010"/>
<keyword evidence="1" id="KW-1133">Transmembrane helix</keyword>
<gene>
    <name evidence="3" type="ORF">SAPIS_v1c08010</name>
</gene>
<dbReference type="HOGENOM" id="CLU_865748_0_0_14"/>